<evidence type="ECO:0000256" key="8">
    <source>
        <dbReference type="SAM" id="SignalP"/>
    </source>
</evidence>
<keyword evidence="11" id="KW-1185">Reference proteome</keyword>
<reference evidence="10 11" key="1">
    <citation type="submission" date="2016-02" db="EMBL/GenBank/DDBJ databases">
        <title>Genome analysis of coral dinoflagellate symbionts highlights evolutionary adaptations to a symbiotic lifestyle.</title>
        <authorList>
            <person name="Aranda M."/>
            <person name="Li Y."/>
            <person name="Liew Y.J."/>
            <person name="Baumgarten S."/>
            <person name="Simakov O."/>
            <person name="Wilson M."/>
            <person name="Piel J."/>
            <person name="Ashoor H."/>
            <person name="Bougouffa S."/>
            <person name="Bajic V.B."/>
            <person name="Ryu T."/>
            <person name="Ravasi T."/>
            <person name="Bayer T."/>
            <person name="Micklem G."/>
            <person name="Kim H."/>
            <person name="Bhak J."/>
            <person name="Lajeunesse T.C."/>
            <person name="Voolstra C.R."/>
        </authorList>
    </citation>
    <scope>NUCLEOTIDE SEQUENCE [LARGE SCALE GENOMIC DNA]</scope>
    <source>
        <strain evidence="10 11">CCMP2467</strain>
    </source>
</reference>
<feature type="transmembrane region" description="Helical" evidence="7">
    <location>
        <begin position="1043"/>
        <end position="1062"/>
    </location>
</feature>
<evidence type="ECO:0000256" key="4">
    <source>
        <dbReference type="ARBA" id="ARBA00022989"/>
    </source>
</evidence>
<keyword evidence="3 7" id="KW-0812">Transmembrane</keyword>
<dbReference type="PROSITE" id="PS51762">
    <property type="entry name" value="GH16_2"/>
    <property type="match status" value="1"/>
</dbReference>
<feature type="transmembrane region" description="Helical" evidence="7">
    <location>
        <begin position="1355"/>
        <end position="1379"/>
    </location>
</feature>
<gene>
    <name evidence="10" type="primary">Slc8b1</name>
    <name evidence="10" type="ORF">AK812_SmicGene36087</name>
</gene>
<dbReference type="OrthoDB" id="417205at2759"/>
<name>A0A1Q9CJT3_SYMMI</name>
<organism evidence="10 11">
    <name type="scientific">Symbiodinium microadriaticum</name>
    <name type="common">Dinoflagellate</name>
    <name type="synonym">Zooxanthella microadriatica</name>
    <dbReference type="NCBI Taxonomy" id="2951"/>
    <lineage>
        <taxon>Eukaryota</taxon>
        <taxon>Sar</taxon>
        <taxon>Alveolata</taxon>
        <taxon>Dinophyceae</taxon>
        <taxon>Suessiales</taxon>
        <taxon>Symbiodiniaceae</taxon>
        <taxon>Symbiodinium</taxon>
    </lineage>
</organism>
<feature type="compositionally biased region" description="Polar residues" evidence="6">
    <location>
        <begin position="1085"/>
        <end position="1098"/>
    </location>
</feature>
<dbReference type="InterPro" id="IPR000757">
    <property type="entry name" value="Beta-glucanase-like"/>
</dbReference>
<dbReference type="InterPro" id="IPR044880">
    <property type="entry name" value="NCX_ion-bd_dom_sf"/>
</dbReference>
<keyword evidence="5 7" id="KW-0472">Membrane</keyword>
<feature type="region of interest" description="Disordered" evidence="6">
    <location>
        <begin position="1085"/>
        <end position="1108"/>
    </location>
</feature>
<feature type="signal peptide" evidence="8">
    <location>
        <begin position="1"/>
        <end position="26"/>
    </location>
</feature>
<comment type="caution">
    <text evidence="10">The sequence shown here is derived from an EMBL/GenBank/DDBJ whole genome shotgun (WGS) entry which is preliminary data.</text>
</comment>
<dbReference type="Gene3D" id="2.60.120.200">
    <property type="match status" value="1"/>
</dbReference>
<proteinExistence type="predicted"/>
<keyword evidence="4 7" id="KW-1133">Transmembrane helix</keyword>
<evidence type="ECO:0000256" key="5">
    <source>
        <dbReference type="ARBA" id="ARBA00023136"/>
    </source>
</evidence>
<sequence>MSSLSRLRLNMAVPTLLFSLQLLVGAVNFESSVKSDGSISRAAHMKRQHHIHRPHVKYHGLPLSWGGSHAAVPSILAEIDDASGDEQERSDDVNKSAPATTTLPPLRQDGKFPVVNEWACALMCAGHAKDGCCSYKDNAQRVGDENDGDNSEEDTGLCEFQAGFANIDVKEGDDWASAECIAGYETGKCAEWRRGRCNGPAKKEAASLGLPIWELVWEDNFDHLTCVPDRTGILRPNPHYWTPEVGYKRGKELSWYQPENAECKDGRLVITAKREQTKPEAKCQLTNYNPSASDPELSDASCNVCGPPQFEYGDPCDLLQNDASGTPVCDCSGSAEYTSASLLTRGKLEISYGMVEMRAKIDTRQGAWSSLWSVGDFDGVAWPKNGQIDLMDAFQGMVKASVMHAGESGLPSEAIQHAAAVMTTPEWEEVYHTFTMEWDKEFVSLSVDRKEIMRLDLAVADPERTTWPNPFTSEDKKFFLILNLAVGGSSGGDPSESDFPVKLEVDYIKYFQKKSRTAATSQWLAVALTTTTETEEGRDLILAGAGQLFSSLAVARPGLVTREEWMHFWLMRESHYALAILQASSVCLKSSNGADGQCPVSRDFPGEDVSVLFEVQPEELLPQQQMLSPEWLRSAPKRPEAATLNYFEFVSELVGRQRHDVQLPAKSVWLYQYSIPAGLAAEVEPAQEPSEGGSAFAGHTSIVVFGREYWYGRQCFESKLQLSHFGEPTKRTYLGAGALYSWAFFVESHTILTCAVVLGLRATGQPVVDYRRVSGFGLQMLAVLQKDNMSFACSTKIFCKPHHAFSNCCRPVAAAKSQLNHHRPPNLDPRSLRKMSAYLHRSDRMRRVVVQILAGLGLITLLLVVPGSALTHYSYREPCSAGDSDSQALFDYMSFYACSELLPSPVKAALLLLWLFLLISLLASTADDYFVPQLEALSHCLGLEEDVAGVTLLALGNGMPDVMTACSSINKANDLPLTMGEFLGAANFIAICVMAWIMLAQSGPTEVDGLPFLRDSIMCMLVTIFMVAVTWDNLITLTESISFFVLYVFYIALVLLPGRLCFRTAHARAMNSEVELVFEPQMGTSWENEEPTSPSQGSFLPLASESENEDPEGFDAKLALPGLVYTRQSTVSLVLCTLELPFTLARSLCIPSATWSRKERLLAAACPACGVLFMFLSYGGWEAFQASGQFPTWALALVAGLLASLAVLCASNPSHAPAWHLILLLWAVAAAVSWFNLLANECVAVLEAFGLNLGISSSVLGITVLAWGNCVGDLVADLSLAKQGRSKMAIAGVYGSPILSDLLGLGVALTSHVSQHGALESQLSKQNRIAAGSLVLGLLLSIAVFTLFRFRCPRGFAWVLLGHYTIFMALSIACELGYVPDIS</sequence>
<dbReference type="SUPFAM" id="SSF49899">
    <property type="entry name" value="Concanavalin A-like lectins/glucanases"/>
    <property type="match status" value="1"/>
</dbReference>
<dbReference type="InterPro" id="IPR051359">
    <property type="entry name" value="CaCA_antiporter"/>
</dbReference>
<keyword evidence="8" id="KW-0732">Signal</keyword>
<feature type="transmembrane region" description="Helical" evidence="7">
    <location>
        <begin position="1288"/>
        <end position="1309"/>
    </location>
</feature>
<evidence type="ECO:0000313" key="11">
    <source>
        <dbReference type="Proteomes" id="UP000186817"/>
    </source>
</evidence>
<evidence type="ECO:0000256" key="3">
    <source>
        <dbReference type="ARBA" id="ARBA00022692"/>
    </source>
</evidence>
<dbReference type="PANTHER" id="PTHR12266">
    <property type="entry name" value="NA+/CA2+ K+ INDEPENDENT EXCHANGER"/>
    <property type="match status" value="1"/>
</dbReference>
<feature type="transmembrane region" description="Helical" evidence="7">
    <location>
        <begin position="1193"/>
        <end position="1211"/>
    </location>
</feature>
<feature type="transmembrane region" description="Helical" evidence="7">
    <location>
        <begin position="1161"/>
        <end position="1181"/>
    </location>
</feature>
<dbReference type="Gene3D" id="1.20.1420.30">
    <property type="entry name" value="NCX, central ion-binding region"/>
    <property type="match status" value="2"/>
</dbReference>
<feature type="transmembrane region" description="Helical" evidence="7">
    <location>
        <begin position="1012"/>
        <end position="1031"/>
    </location>
</feature>
<feature type="chain" id="PRO_5013271639" evidence="8">
    <location>
        <begin position="27"/>
        <end position="1383"/>
    </location>
</feature>
<dbReference type="GO" id="GO:0005975">
    <property type="term" value="P:carbohydrate metabolic process"/>
    <property type="evidence" value="ECO:0007669"/>
    <property type="project" value="InterPro"/>
</dbReference>
<accession>A0A1Q9CJT3</accession>
<dbReference type="CDD" id="cd08023">
    <property type="entry name" value="GH16_laminarinase_like"/>
    <property type="match status" value="1"/>
</dbReference>
<feature type="transmembrane region" description="Helical" evidence="7">
    <location>
        <begin position="848"/>
        <end position="870"/>
    </location>
</feature>
<dbReference type="InterPro" id="IPR042266">
    <property type="entry name" value="PPPDE_sf"/>
</dbReference>
<feature type="transmembrane region" description="Helical" evidence="7">
    <location>
        <begin position="1218"/>
        <end position="1237"/>
    </location>
</feature>
<evidence type="ECO:0000256" key="2">
    <source>
        <dbReference type="ARBA" id="ARBA00022448"/>
    </source>
</evidence>
<dbReference type="InterPro" id="IPR013320">
    <property type="entry name" value="ConA-like_dom_sf"/>
</dbReference>
<dbReference type="Gene3D" id="3.90.1720.30">
    <property type="entry name" value="PPPDE domains"/>
    <property type="match status" value="1"/>
</dbReference>
<dbReference type="InterPro" id="IPR004837">
    <property type="entry name" value="NaCa_Exmemb"/>
</dbReference>
<dbReference type="PANTHER" id="PTHR12266:SF0">
    <property type="entry name" value="MITOCHONDRIAL SODIUM_CALCIUM EXCHANGER PROTEIN"/>
    <property type="match status" value="1"/>
</dbReference>
<feature type="transmembrane region" description="Helical" evidence="7">
    <location>
        <begin position="908"/>
        <end position="926"/>
    </location>
</feature>
<dbReference type="EMBL" id="LSRX01001135">
    <property type="protein sequence ID" value="OLP83183.1"/>
    <property type="molecule type" value="Genomic_DNA"/>
</dbReference>
<dbReference type="Pfam" id="PF01699">
    <property type="entry name" value="Na_Ca_ex"/>
    <property type="match status" value="2"/>
</dbReference>
<evidence type="ECO:0000259" key="9">
    <source>
        <dbReference type="PROSITE" id="PS51762"/>
    </source>
</evidence>
<comment type="subcellular location">
    <subcellularLocation>
        <location evidence="1">Membrane</location>
        <topology evidence="1">Multi-pass membrane protein</topology>
    </subcellularLocation>
</comment>
<feature type="transmembrane region" description="Helical" evidence="7">
    <location>
        <begin position="1249"/>
        <end position="1276"/>
    </location>
</feature>
<dbReference type="GO" id="GO:0008324">
    <property type="term" value="F:monoatomic cation transmembrane transporter activity"/>
    <property type="evidence" value="ECO:0007669"/>
    <property type="project" value="TreeGrafter"/>
</dbReference>
<feature type="transmembrane region" description="Helical" evidence="7">
    <location>
        <begin position="982"/>
        <end position="1000"/>
    </location>
</feature>
<dbReference type="Pfam" id="PF00722">
    <property type="entry name" value="Glyco_hydro_16"/>
    <property type="match status" value="1"/>
</dbReference>
<feature type="region of interest" description="Disordered" evidence="6">
    <location>
        <begin position="82"/>
        <end position="105"/>
    </location>
</feature>
<evidence type="ECO:0000256" key="7">
    <source>
        <dbReference type="SAM" id="Phobius"/>
    </source>
</evidence>
<dbReference type="GO" id="GO:0016020">
    <property type="term" value="C:membrane"/>
    <property type="evidence" value="ECO:0007669"/>
    <property type="project" value="UniProtKB-SubCell"/>
</dbReference>
<dbReference type="Proteomes" id="UP000186817">
    <property type="component" value="Unassembled WGS sequence"/>
</dbReference>
<evidence type="ECO:0000256" key="6">
    <source>
        <dbReference type="SAM" id="MobiDB-lite"/>
    </source>
</evidence>
<feature type="transmembrane region" description="Helical" evidence="7">
    <location>
        <begin position="1329"/>
        <end position="1348"/>
    </location>
</feature>
<keyword evidence="2" id="KW-0813">Transport</keyword>
<dbReference type="GO" id="GO:0004553">
    <property type="term" value="F:hydrolase activity, hydrolyzing O-glycosyl compounds"/>
    <property type="evidence" value="ECO:0007669"/>
    <property type="project" value="InterPro"/>
</dbReference>
<protein>
    <submittedName>
        <fullName evidence="10">Sodium/potassium/calcium exchanger 6, mitochondrial</fullName>
    </submittedName>
</protein>
<evidence type="ECO:0000256" key="1">
    <source>
        <dbReference type="ARBA" id="ARBA00004141"/>
    </source>
</evidence>
<feature type="domain" description="GH16" evidence="9">
    <location>
        <begin position="228"/>
        <end position="516"/>
    </location>
</feature>
<evidence type="ECO:0000313" key="10">
    <source>
        <dbReference type="EMBL" id="OLP83183.1"/>
    </source>
</evidence>